<accession>A0ABU8M8H3</accession>
<dbReference type="SUPFAM" id="SSF54427">
    <property type="entry name" value="NTF2-like"/>
    <property type="match status" value="1"/>
</dbReference>
<dbReference type="Pfam" id="PF13577">
    <property type="entry name" value="SnoaL_4"/>
    <property type="match status" value="1"/>
</dbReference>
<evidence type="ECO:0000313" key="4">
    <source>
        <dbReference type="Proteomes" id="UP001369736"/>
    </source>
</evidence>
<dbReference type="InterPro" id="IPR032710">
    <property type="entry name" value="NTF2-like_dom_sf"/>
</dbReference>
<evidence type="ECO:0000313" key="3">
    <source>
        <dbReference type="EMBL" id="MEJ2863629.1"/>
    </source>
</evidence>
<evidence type="ECO:0000256" key="1">
    <source>
        <dbReference type="SAM" id="MobiDB-lite"/>
    </source>
</evidence>
<gene>
    <name evidence="3" type="ORF">WCD58_20885</name>
</gene>
<evidence type="ECO:0000259" key="2">
    <source>
        <dbReference type="Pfam" id="PF13577"/>
    </source>
</evidence>
<dbReference type="EMBL" id="JBBEGM010000009">
    <property type="protein sequence ID" value="MEJ2863629.1"/>
    <property type="molecule type" value="Genomic_DNA"/>
</dbReference>
<dbReference type="Gene3D" id="3.10.450.50">
    <property type="match status" value="1"/>
</dbReference>
<sequence length="181" mass="20848">MTSDADLVRRVELLEARWEIARLISSFAHGLDLQDRDLLRSVFFSDSVLDLGHLGRHEGIEEIVASFEAQWKVIPHMHHWFADPLIDIDLDAGTATDTVTVDVFLTDLRSGPSQIASIYRDRLERRDGAWRFTHRQLEIYYWTPVANWVPTAGTESRTDGPSPGPSSNRRRRQERMDEYVS</sequence>
<dbReference type="RefSeq" id="WP_337704992.1">
    <property type="nucleotide sequence ID" value="NZ_JBBEGM010000009.1"/>
</dbReference>
<proteinExistence type="predicted"/>
<comment type="caution">
    <text evidence="3">The sequence shown here is derived from an EMBL/GenBank/DDBJ whole genome shotgun (WGS) entry which is preliminary data.</text>
</comment>
<reference evidence="3 4" key="1">
    <citation type="submission" date="2024-03" db="EMBL/GenBank/DDBJ databases">
        <title>Actinomycetospora sp. OC33-EN07, a novel actinomycete isolated from wild orchid (Aerides multiflora).</title>
        <authorList>
            <person name="Suriyachadkun C."/>
        </authorList>
    </citation>
    <scope>NUCLEOTIDE SEQUENCE [LARGE SCALE GENOMIC DNA]</scope>
    <source>
        <strain evidence="3 4">OC33-EN07</strain>
    </source>
</reference>
<feature type="region of interest" description="Disordered" evidence="1">
    <location>
        <begin position="152"/>
        <end position="181"/>
    </location>
</feature>
<keyword evidence="4" id="KW-1185">Reference proteome</keyword>
<name>A0ABU8M8H3_9PSEU</name>
<feature type="domain" description="SnoaL-like" evidence="2">
    <location>
        <begin position="14"/>
        <end position="135"/>
    </location>
</feature>
<dbReference type="InterPro" id="IPR037401">
    <property type="entry name" value="SnoaL-like"/>
</dbReference>
<organism evidence="3 4">
    <name type="scientific">Actinomycetospora flava</name>
    <dbReference type="NCBI Taxonomy" id="3129232"/>
    <lineage>
        <taxon>Bacteria</taxon>
        <taxon>Bacillati</taxon>
        <taxon>Actinomycetota</taxon>
        <taxon>Actinomycetes</taxon>
        <taxon>Pseudonocardiales</taxon>
        <taxon>Pseudonocardiaceae</taxon>
        <taxon>Actinomycetospora</taxon>
    </lineage>
</organism>
<protein>
    <submittedName>
        <fullName evidence="3">Nuclear transport factor 2 family protein</fullName>
    </submittedName>
</protein>
<dbReference type="Proteomes" id="UP001369736">
    <property type="component" value="Unassembled WGS sequence"/>
</dbReference>